<dbReference type="PANTHER" id="PTHR43047">
    <property type="entry name" value="TWO-COMPONENT HISTIDINE PROTEIN KINASE"/>
    <property type="match status" value="1"/>
</dbReference>
<sequence>MDQQQPPRQNAFCLDVEDQRDGMKDDSTKKHKQKQYDAPRRNWVVVAVALILWTGCTLALSYLAYQMAREQENQEFEAKFTDFANEIIRSSVNNARNSHLVLESFGRTVTSLALYSNATWPLLTLPHYETRSNDYITITKAESITFCPVVSAAMRTKYENYTVENQGWIQQGIDYEYYRNIFVNDREEEDSPSDNNQEVDLVINREGFSVLNRAKPIQPFIWTHAPLTHRAVPEESLGPYVPIWQTFPAPRNSFVVGNNLMSVPDFYSLLRDSFTRKATTLSDIFDNNFRLFGNAQTIDVDPKSVLVQPIFENILLHQQQQQHADGQIVGYMIVIKKWHQIFQDVLYRGAKPVDVVLRNTCDKAFTYRIIGSEGYFLGKGDLHDPRYSQVINMTVEASLFDEPSSTIYSACHHSLHIYPTREMEDDYRNNLPAIVAITIVSFCVLVGVGLYLWSHMTKKHQQNKLNAQSQQQHAQLNIDHARQAAAAERQLNEFIAHEVRNPLAAAMSACSFVSSAVQDLSELAASLPTAQPAAPPKPLFGIAPQQQQPPPLFAMSLPADNTPPQKTQQLQKQQDSIMEDLHIIDSSLNFINELLRNMLDVQRASHHQLKIDMAPTDVLRDILEPVDAMLYRRGRSDVKVIVECPHTDMMVMTDRLRLKQVVLNLSRNSIKFVEKGFIKLKVVVVGEDRHTQIWVEDTGPGIPEEKKDRLFAKFQESLDSLSQGTGIGLSLCKILMGLMGGDVALDRTYNSGVEGLPGARFIIDLKTPPIDQDEGDHFFDEDVQEAVANGGGDIEAPAPSLSIANGSQHSNNTGSTEQTSLMTVPEQAASMRPSTADLNLPQELKVLFVDDDTVLRKLFVRAVRRIAPEWKIQEAASGEAALRLVDEFNESNQDKSQDLFDLIFMDQYMASTQKQLLGTEVVQALRSRGVKSKVCGLSANDMANDFFAAGSDAFICKPLPAQKDILREVLYDLLFRTRDSCEHAPSVGSRGRSALVITPSNDAMSALSECESIPKVSKQLTAARATNKSPPPVAQPATSSSAEPVVVLVGSDKFVGC</sequence>
<feature type="compositionally biased region" description="Basic and acidic residues" evidence="6">
    <location>
        <begin position="17"/>
        <end position="34"/>
    </location>
</feature>
<dbReference type="Proteomes" id="UP001153069">
    <property type="component" value="Unassembled WGS sequence"/>
</dbReference>
<accession>A0A9N8DGU2</accession>
<dbReference type="InterPro" id="IPR001789">
    <property type="entry name" value="Sig_transdc_resp-reg_receiver"/>
</dbReference>
<dbReference type="Gene3D" id="1.10.287.130">
    <property type="match status" value="1"/>
</dbReference>
<evidence type="ECO:0000259" key="9">
    <source>
        <dbReference type="PROSITE" id="PS50110"/>
    </source>
</evidence>
<dbReference type="Gene3D" id="3.30.565.10">
    <property type="entry name" value="Histidine kinase-like ATPase, C-terminal domain"/>
    <property type="match status" value="1"/>
</dbReference>
<evidence type="ECO:0000256" key="2">
    <source>
        <dbReference type="ARBA" id="ARBA00012438"/>
    </source>
</evidence>
<proteinExistence type="predicted"/>
<dbReference type="OrthoDB" id="42472at2759"/>
<dbReference type="SMART" id="SM00387">
    <property type="entry name" value="HATPase_c"/>
    <property type="match status" value="1"/>
</dbReference>
<dbReference type="PROSITE" id="PS50110">
    <property type="entry name" value="RESPONSE_REGULATORY"/>
    <property type="match status" value="1"/>
</dbReference>
<dbReference type="AlphaFoldDB" id="A0A9N8DGU2"/>
<dbReference type="PRINTS" id="PR00344">
    <property type="entry name" value="BCTRLSENSOR"/>
</dbReference>
<dbReference type="EMBL" id="CAICTM010000134">
    <property type="protein sequence ID" value="CAB9502404.1"/>
    <property type="molecule type" value="Genomic_DNA"/>
</dbReference>
<dbReference type="InterPro" id="IPR005467">
    <property type="entry name" value="His_kinase_dom"/>
</dbReference>
<feature type="transmembrane region" description="Helical" evidence="7">
    <location>
        <begin position="431"/>
        <end position="453"/>
    </location>
</feature>
<evidence type="ECO:0000256" key="3">
    <source>
        <dbReference type="ARBA" id="ARBA00022679"/>
    </source>
</evidence>
<feature type="region of interest" description="Disordered" evidence="6">
    <location>
        <begin position="1"/>
        <end position="34"/>
    </location>
</feature>
<keyword evidence="5" id="KW-0597">Phosphoprotein</keyword>
<dbReference type="GO" id="GO:0005886">
    <property type="term" value="C:plasma membrane"/>
    <property type="evidence" value="ECO:0007669"/>
    <property type="project" value="TreeGrafter"/>
</dbReference>
<evidence type="ECO:0000313" key="10">
    <source>
        <dbReference type="EMBL" id="CAB9502404.1"/>
    </source>
</evidence>
<evidence type="ECO:0000313" key="11">
    <source>
        <dbReference type="Proteomes" id="UP001153069"/>
    </source>
</evidence>
<evidence type="ECO:0000259" key="8">
    <source>
        <dbReference type="PROSITE" id="PS50109"/>
    </source>
</evidence>
<feature type="domain" description="Histidine kinase" evidence="8">
    <location>
        <begin position="494"/>
        <end position="769"/>
    </location>
</feature>
<dbReference type="PROSITE" id="PS50109">
    <property type="entry name" value="HIS_KIN"/>
    <property type="match status" value="1"/>
</dbReference>
<organism evidence="10 11">
    <name type="scientific">Seminavis robusta</name>
    <dbReference type="NCBI Taxonomy" id="568900"/>
    <lineage>
        <taxon>Eukaryota</taxon>
        <taxon>Sar</taxon>
        <taxon>Stramenopiles</taxon>
        <taxon>Ochrophyta</taxon>
        <taxon>Bacillariophyta</taxon>
        <taxon>Bacillariophyceae</taxon>
        <taxon>Bacillariophycidae</taxon>
        <taxon>Naviculales</taxon>
        <taxon>Naviculaceae</taxon>
        <taxon>Seminavis</taxon>
    </lineage>
</organism>
<evidence type="ECO:0000256" key="7">
    <source>
        <dbReference type="SAM" id="Phobius"/>
    </source>
</evidence>
<dbReference type="Pfam" id="PF00072">
    <property type="entry name" value="Response_reg"/>
    <property type="match status" value="1"/>
</dbReference>
<keyword evidence="4" id="KW-0418">Kinase</keyword>
<feature type="region of interest" description="Disordered" evidence="6">
    <location>
        <begin position="1022"/>
        <end position="1042"/>
    </location>
</feature>
<feature type="compositionally biased region" description="Polar residues" evidence="6">
    <location>
        <begin position="802"/>
        <end position="820"/>
    </location>
</feature>
<dbReference type="EC" id="2.7.13.3" evidence="2"/>
<dbReference type="GO" id="GO:0009927">
    <property type="term" value="F:histidine phosphotransfer kinase activity"/>
    <property type="evidence" value="ECO:0007669"/>
    <property type="project" value="TreeGrafter"/>
</dbReference>
<keyword evidence="7" id="KW-0812">Transmembrane</keyword>
<dbReference type="Gene3D" id="3.40.50.2300">
    <property type="match status" value="1"/>
</dbReference>
<comment type="catalytic activity">
    <reaction evidence="1">
        <text>ATP + protein L-histidine = ADP + protein N-phospho-L-histidine.</text>
        <dbReference type="EC" id="2.7.13.3"/>
    </reaction>
</comment>
<evidence type="ECO:0000256" key="5">
    <source>
        <dbReference type="PROSITE-ProRule" id="PRU00169"/>
    </source>
</evidence>
<feature type="region of interest" description="Disordered" evidence="6">
    <location>
        <begin position="789"/>
        <end position="820"/>
    </location>
</feature>
<keyword evidence="7" id="KW-0472">Membrane</keyword>
<evidence type="ECO:0000256" key="1">
    <source>
        <dbReference type="ARBA" id="ARBA00000085"/>
    </source>
</evidence>
<reference evidence="10" key="1">
    <citation type="submission" date="2020-06" db="EMBL/GenBank/DDBJ databases">
        <authorList>
            <consortium name="Plant Systems Biology data submission"/>
        </authorList>
    </citation>
    <scope>NUCLEOTIDE SEQUENCE</scope>
    <source>
        <strain evidence="10">D6</strain>
    </source>
</reference>
<keyword evidence="7" id="KW-1133">Transmembrane helix</keyword>
<dbReference type="InterPro" id="IPR011006">
    <property type="entry name" value="CheY-like_superfamily"/>
</dbReference>
<protein>
    <recommendedName>
        <fullName evidence="2">histidine kinase</fullName>
        <ecNumber evidence="2">2.7.13.3</ecNumber>
    </recommendedName>
</protein>
<feature type="modified residue" description="4-aspartylphosphate" evidence="5">
    <location>
        <position position="906"/>
    </location>
</feature>
<dbReference type="InterPro" id="IPR004358">
    <property type="entry name" value="Sig_transdc_His_kin-like_C"/>
</dbReference>
<feature type="transmembrane region" description="Helical" evidence="7">
    <location>
        <begin position="43"/>
        <end position="65"/>
    </location>
</feature>
<dbReference type="InterPro" id="IPR003594">
    <property type="entry name" value="HATPase_dom"/>
</dbReference>
<feature type="domain" description="Response regulatory" evidence="9">
    <location>
        <begin position="845"/>
        <end position="972"/>
    </location>
</feature>
<gene>
    <name evidence="10" type="ORF">SEMRO_135_G063870.1</name>
</gene>
<dbReference type="SUPFAM" id="SSF52172">
    <property type="entry name" value="CheY-like"/>
    <property type="match status" value="1"/>
</dbReference>
<evidence type="ECO:0000256" key="4">
    <source>
        <dbReference type="ARBA" id="ARBA00022777"/>
    </source>
</evidence>
<dbReference type="Pfam" id="PF02518">
    <property type="entry name" value="HATPase_c"/>
    <property type="match status" value="1"/>
</dbReference>
<dbReference type="SMART" id="SM00448">
    <property type="entry name" value="REC"/>
    <property type="match status" value="1"/>
</dbReference>
<name>A0A9N8DGU2_9STRA</name>
<comment type="caution">
    <text evidence="10">The sequence shown here is derived from an EMBL/GenBank/DDBJ whole genome shotgun (WGS) entry which is preliminary data.</text>
</comment>
<dbReference type="SUPFAM" id="SSF55874">
    <property type="entry name" value="ATPase domain of HSP90 chaperone/DNA topoisomerase II/histidine kinase"/>
    <property type="match status" value="1"/>
</dbReference>
<evidence type="ECO:0000256" key="6">
    <source>
        <dbReference type="SAM" id="MobiDB-lite"/>
    </source>
</evidence>
<keyword evidence="3" id="KW-0808">Transferase</keyword>
<dbReference type="InterPro" id="IPR036890">
    <property type="entry name" value="HATPase_C_sf"/>
</dbReference>
<dbReference type="PANTHER" id="PTHR43047:SF72">
    <property type="entry name" value="OSMOSENSING HISTIDINE PROTEIN KINASE SLN1"/>
    <property type="match status" value="1"/>
</dbReference>
<dbReference type="GO" id="GO:0000155">
    <property type="term" value="F:phosphorelay sensor kinase activity"/>
    <property type="evidence" value="ECO:0007669"/>
    <property type="project" value="TreeGrafter"/>
</dbReference>
<keyword evidence="11" id="KW-1185">Reference proteome</keyword>